<dbReference type="AlphaFoldDB" id="A0AAW0DT66"/>
<feature type="region of interest" description="Disordered" evidence="1">
    <location>
        <begin position="348"/>
        <end position="401"/>
    </location>
</feature>
<gene>
    <name evidence="2" type="ORF">VNI00_003212</name>
</gene>
<dbReference type="Proteomes" id="UP001383192">
    <property type="component" value="Unassembled WGS sequence"/>
</dbReference>
<comment type="caution">
    <text evidence="2">The sequence shown here is derived from an EMBL/GenBank/DDBJ whole genome shotgun (WGS) entry which is preliminary data.</text>
</comment>
<organism evidence="2 3">
    <name type="scientific">Paramarasmius palmivorus</name>
    <dbReference type="NCBI Taxonomy" id="297713"/>
    <lineage>
        <taxon>Eukaryota</taxon>
        <taxon>Fungi</taxon>
        <taxon>Dikarya</taxon>
        <taxon>Basidiomycota</taxon>
        <taxon>Agaricomycotina</taxon>
        <taxon>Agaricomycetes</taxon>
        <taxon>Agaricomycetidae</taxon>
        <taxon>Agaricales</taxon>
        <taxon>Marasmiineae</taxon>
        <taxon>Marasmiaceae</taxon>
        <taxon>Paramarasmius</taxon>
    </lineage>
</organism>
<feature type="region of interest" description="Disordered" evidence="1">
    <location>
        <begin position="1"/>
        <end position="32"/>
    </location>
</feature>
<evidence type="ECO:0000313" key="3">
    <source>
        <dbReference type="Proteomes" id="UP001383192"/>
    </source>
</evidence>
<reference evidence="2 3" key="1">
    <citation type="submission" date="2024-01" db="EMBL/GenBank/DDBJ databases">
        <title>A draft genome for a cacao thread blight-causing isolate of Paramarasmius palmivorus.</title>
        <authorList>
            <person name="Baruah I.K."/>
            <person name="Bukari Y."/>
            <person name="Amoako-Attah I."/>
            <person name="Meinhardt L.W."/>
            <person name="Bailey B.A."/>
            <person name="Cohen S.P."/>
        </authorList>
    </citation>
    <scope>NUCLEOTIDE SEQUENCE [LARGE SCALE GENOMIC DNA]</scope>
    <source>
        <strain evidence="2 3">GH-12</strain>
    </source>
</reference>
<name>A0AAW0DT66_9AGAR</name>
<feature type="compositionally biased region" description="Basic and acidic residues" evidence="1">
    <location>
        <begin position="62"/>
        <end position="74"/>
    </location>
</feature>
<feature type="compositionally biased region" description="Low complexity" evidence="1">
    <location>
        <begin position="90"/>
        <end position="107"/>
    </location>
</feature>
<feature type="compositionally biased region" description="Polar residues" evidence="1">
    <location>
        <begin position="127"/>
        <end position="161"/>
    </location>
</feature>
<evidence type="ECO:0000256" key="1">
    <source>
        <dbReference type="SAM" id="MobiDB-lite"/>
    </source>
</evidence>
<feature type="compositionally biased region" description="Low complexity" evidence="1">
    <location>
        <begin position="115"/>
        <end position="126"/>
    </location>
</feature>
<dbReference type="EMBL" id="JAYKXP010000008">
    <property type="protein sequence ID" value="KAK7054749.1"/>
    <property type="molecule type" value="Genomic_DNA"/>
</dbReference>
<feature type="region of interest" description="Disordered" evidence="1">
    <location>
        <begin position="62"/>
        <end position="209"/>
    </location>
</feature>
<keyword evidence="3" id="KW-1185">Reference proteome</keyword>
<accession>A0AAW0DT66</accession>
<feature type="compositionally biased region" description="Polar residues" evidence="1">
    <location>
        <begin position="386"/>
        <end position="401"/>
    </location>
</feature>
<protein>
    <submittedName>
        <fullName evidence="2">Uncharacterized protein</fullName>
    </submittedName>
</protein>
<proteinExistence type="predicted"/>
<evidence type="ECO:0000313" key="2">
    <source>
        <dbReference type="EMBL" id="KAK7054749.1"/>
    </source>
</evidence>
<sequence length="401" mass="42897">MFIDPKRLEDKELSESPLSDLSELEDDQTNGQNLKGREMLLLATQNLLQAVDTLKRLEIMKNSRSKPESHRFVETKAQIPLRQSKSRQVTSPSDSRMSSSSQTTSPSIARVHQPSSSSSFLSRKSSNAGNVFQSNAHNQNSASTSSMRNRKFSNAEQSQSEDSYRNPPLLPEDMDTDDQHSHQRTHSSVSQISAKGEFFGNSGGSSSGKNFSYEGHVQPGRNGPFVGHSGGAGNNSWYSHPGGNGFSRANSRNDNYARSFQDSSRGHGHFDNSGGDGYGVPLAGNDFYGGYAGHNGYGGNSGDGGFNGNRNGGHGQTGSNSSYRGYSGNSGYGSYGVYPDQSGSQSVYAIEESFGPAHGLGGTDEYSGNGSYEGEDSQMDMGNGNGNQRSSSLDNWNGMSG</sequence>
<feature type="compositionally biased region" description="Basic and acidic residues" evidence="1">
    <location>
        <begin position="1"/>
        <end position="14"/>
    </location>
</feature>